<evidence type="ECO:0000256" key="8">
    <source>
        <dbReference type="SAM" id="SignalP"/>
    </source>
</evidence>
<dbReference type="SUPFAM" id="SSF54862">
    <property type="entry name" value="4Fe-4S ferredoxins"/>
    <property type="match status" value="1"/>
</dbReference>
<dbReference type="Gene3D" id="3.30.70.20">
    <property type="match status" value="2"/>
</dbReference>
<evidence type="ECO:0000259" key="9">
    <source>
        <dbReference type="PROSITE" id="PS51379"/>
    </source>
</evidence>
<proteinExistence type="predicted"/>
<feature type="chain" id="PRO_5046101803" description="4Fe-4S ferredoxin-type domain-containing protein" evidence="8">
    <location>
        <begin position="29"/>
        <end position="306"/>
    </location>
</feature>
<keyword evidence="8" id="KW-0732">Signal</keyword>
<evidence type="ECO:0000313" key="10">
    <source>
        <dbReference type="EMBL" id="BDG06873.1"/>
    </source>
</evidence>
<feature type="domain" description="4Fe-4S ferredoxin-type" evidence="9">
    <location>
        <begin position="36"/>
        <end position="66"/>
    </location>
</feature>
<feature type="domain" description="4Fe-4S ferredoxin-type" evidence="9">
    <location>
        <begin position="93"/>
        <end position="124"/>
    </location>
</feature>
<dbReference type="PROSITE" id="PS51379">
    <property type="entry name" value="4FE4S_FER_2"/>
    <property type="match status" value="3"/>
</dbReference>
<evidence type="ECO:0000313" key="11">
    <source>
        <dbReference type="Proteomes" id="UP001162891"/>
    </source>
</evidence>
<dbReference type="InterPro" id="IPR017900">
    <property type="entry name" value="4Fe4S_Fe_S_CS"/>
</dbReference>
<keyword evidence="11" id="KW-1185">Reference proteome</keyword>
<dbReference type="Proteomes" id="UP001162891">
    <property type="component" value="Chromosome"/>
</dbReference>
<keyword evidence="3" id="KW-0479">Metal-binding</keyword>
<dbReference type="PROSITE" id="PS51318">
    <property type="entry name" value="TAT"/>
    <property type="match status" value="1"/>
</dbReference>
<feature type="signal peptide" evidence="8">
    <location>
        <begin position="1"/>
        <end position="28"/>
    </location>
</feature>
<evidence type="ECO:0000256" key="2">
    <source>
        <dbReference type="ARBA" id="ARBA00022485"/>
    </source>
</evidence>
<keyword evidence="6" id="KW-0411">Iron-sulfur</keyword>
<evidence type="ECO:0000256" key="7">
    <source>
        <dbReference type="SAM" id="MobiDB-lite"/>
    </source>
</evidence>
<gene>
    <name evidence="10" type="ORF">AMOR_58690</name>
</gene>
<feature type="region of interest" description="Disordered" evidence="7">
    <location>
        <begin position="283"/>
        <end position="306"/>
    </location>
</feature>
<keyword evidence="5" id="KW-0408">Iron</keyword>
<feature type="compositionally biased region" description="Basic and acidic residues" evidence="7">
    <location>
        <begin position="297"/>
        <end position="306"/>
    </location>
</feature>
<evidence type="ECO:0000256" key="3">
    <source>
        <dbReference type="ARBA" id="ARBA00022723"/>
    </source>
</evidence>
<dbReference type="RefSeq" id="WP_248357347.1">
    <property type="nucleotide sequence ID" value="NZ_AP025591.1"/>
</dbReference>
<feature type="domain" description="4Fe-4S ferredoxin-type" evidence="9">
    <location>
        <begin position="125"/>
        <end position="154"/>
    </location>
</feature>
<comment type="subcellular location">
    <subcellularLocation>
        <location evidence="1">Cell envelope</location>
    </subcellularLocation>
</comment>
<sequence>MRIGRRGFFKIAAAGAGVASAAAASASAATQGLDGPGVLVDTTRCVGCRACEAACSEANALPPPPEDDAVLDERRDTGPQVFTVVNRTEKAPGVARFAKKQCMHCLAPGCASACPVRAMDKKPEGPVTYDASKCMGCRYCMLACPFDIPKYEYSSAAPRVRKCSFCAERQKNGLKPACTEVCPSGALTFGRRSVLLEEAKARIYTNPEKYVHHVYGEHEAGGTSWLYVTDVDLEKLAFRTDVPEKPMPELVSGALGAPPFVMTLWPPLLMGLYAFSRRRDEVAAEEPEGAHGTVAGARKEDDRGHR</sequence>
<dbReference type="InterPro" id="IPR017896">
    <property type="entry name" value="4Fe4S_Fe-S-bd"/>
</dbReference>
<protein>
    <recommendedName>
        <fullName evidence="9">4Fe-4S ferredoxin-type domain-containing protein</fullName>
    </recommendedName>
</protein>
<evidence type="ECO:0000256" key="4">
    <source>
        <dbReference type="ARBA" id="ARBA00022737"/>
    </source>
</evidence>
<dbReference type="PROSITE" id="PS00198">
    <property type="entry name" value="4FE4S_FER_1"/>
    <property type="match status" value="1"/>
</dbReference>
<dbReference type="InterPro" id="IPR006311">
    <property type="entry name" value="TAT_signal"/>
</dbReference>
<dbReference type="PANTHER" id="PTHR43545">
    <property type="entry name" value="FORMATE DEHYDROGENASE, NITRATE-INDUCIBLE, IRON-SULFUR SUBUNIT"/>
    <property type="match status" value="1"/>
</dbReference>
<evidence type="ECO:0000256" key="1">
    <source>
        <dbReference type="ARBA" id="ARBA00004196"/>
    </source>
</evidence>
<keyword evidence="2" id="KW-0004">4Fe-4S</keyword>
<evidence type="ECO:0000256" key="5">
    <source>
        <dbReference type="ARBA" id="ARBA00023004"/>
    </source>
</evidence>
<reference evidence="11" key="1">
    <citation type="journal article" date="2022" name="Int. J. Syst. Evol. Microbiol.">
        <title>Anaeromyxobacter oryzae sp. nov., Anaeromyxobacter diazotrophicus sp. nov. and Anaeromyxobacter paludicola sp. nov., isolated from paddy soils.</title>
        <authorList>
            <person name="Itoh H."/>
            <person name="Xu Z."/>
            <person name="Mise K."/>
            <person name="Masuda Y."/>
            <person name="Ushijima N."/>
            <person name="Hayakawa C."/>
            <person name="Shiratori Y."/>
            <person name="Senoo K."/>
        </authorList>
    </citation>
    <scope>NUCLEOTIDE SEQUENCE [LARGE SCALE GENOMIC DNA]</scope>
    <source>
        <strain evidence="11">Red232</strain>
    </source>
</reference>
<dbReference type="InterPro" id="IPR051555">
    <property type="entry name" value="FDH_Electron_Transfer_Unit"/>
</dbReference>
<organism evidence="10 11">
    <name type="scientific">Anaeromyxobacter oryzae</name>
    <dbReference type="NCBI Taxonomy" id="2918170"/>
    <lineage>
        <taxon>Bacteria</taxon>
        <taxon>Pseudomonadati</taxon>
        <taxon>Myxococcota</taxon>
        <taxon>Myxococcia</taxon>
        <taxon>Myxococcales</taxon>
        <taxon>Cystobacterineae</taxon>
        <taxon>Anaeromyxobacteraceae</taxon>
        <taxon>Anaeromyxobacter</taxon>
    </lineage>
</organism>
<dbReference type="CDD" id="cd10561">
    <property type="entry name" value="HybA_like"/>
    <property type="match status" value="1"/>
</dbReference>
<evidence type="ECO:0000256" key="6">
    <source>
        <dbReference type="ARBA" id="ARBA00023014"/>
    </source>
</evidence>
<dbReference type="PANTHER" id="PTHR43545:SF4">
    <property type="entry name" value="IRON-SULFUR PROTEIN"/>
    <property type="match status" value="1"/>
</dbReference>
<dbReference type="Pfam" id="PF13247">
    <property type="entry name" value="Fer4_11"/>
    <property type="match status" value="1"/>
</dbReference>
<dbReference type="EMBL" id="AP025591">
    <property type="protein sequence ID" value="BDG06873.1"/>
    <property type="molecule type" value="Genomic_DNA"/>
</dbReference>
<keyword evidence="4" id="KW-0677">Repeat</keyword>
<name>A0ABN6N4C2_9BACT</name>
<accession>A0ABN6N4C2</accession>